<keyword evidence="2" id="KW-0812">Transmembrane</keyword>
<name>A0A742TQJ8_SALER</name>
<evidence type="ECO:0000256" key="1">
    <source>
        <dbReference type="ARBA" id="ARBA00004167"/>
    </source>
</evidence>
<dbReference type="PROSITE" id="PS00409">
    <property type="entry name" value="PROKAR_NTER_METHYL"/>
    <property type="match status" value="1"/>
</dbReference>
<dbReference type="NCBIfam" id="TIGR02532">
    <property type="entry name" value="IV_pilin_GFxxxE"/>
    <property type="match status" value="1"/>
</dbReference>
<dbReference type="InterPro" id="IPR010271">
    <property type="entry name" value="TcpA"/>
</dbReference>
<dbReference type="EMBL" id="DAAVPY010000018">
    <property type="protein sequence ID" value="HAF6261993.1"/>
    <property type="molecule type" value="Genomic_DNA"/>
</dbReference>
<proteinExistence type="predicted"/>
<sequence>MKKICLRDIRKRFMAQPEKYLNLKKQRGMTLLEIIIVLGIIGVIAAGVVILAQRAFDTKAMSDLANNANSVRVAIKDAYGPSGEYPAEDATKTAALKNVSDLLKSNDTPIGKLVALGKISPDEALNGISGNYIDIGPGAIGTKTNAGYFIQINGLSQQQCRGLLNTMGNQWDYVEVPTTGDAAGTYTDRTVTLDGAINAADATTHVLPEHGVYRSLVAGTGPADTGAQILTPDGVVGACSTGNANTIILGSR</sequence>
<accession>A0A742TQJ8</accession>
<reference evidence="3" key="2">
    <citation type="submission" date="2020-02" db="EMBL/GenBank/DDBJ databases">
        <authorList>
            <consortium name="NCBI Pathogen Detection Project"/>
        </authorList>
    </citation>
    <scope>NUCLEOTIDE SEQUENCE</scope>
    <source>
        <strain evidence="3">MA.08ba 7043</strain>
        <strain evidence="4">MA.CK_93/00001031</strain>
    </source>
</reference>
<evidence type="ECO:0000313" key="3">
    <source>
        <dbReference type="EMBL" id="HAF1580191.1"/>
    </source>
</evidence>
<comment type="caution">
    <text evidence="3">The sequence shown here is derived from an EMBL/GenBank/DDBJ whole genome shotgun (WGS) entry which is preliminary data.</text>
</comment>
<comment type="subcellular location">
    <subcellularLocation>
        <location evidence="1">Membrane</location>
        <topology evidence="1">Single-pass membrane protein</topology>
    </subcellularLocation>
</comment>
<dbReference type="GO" id="GO:0009289">
    <property type="term" value="C:pilus"/>
    <property type="evidence" value="ECO:0007669"/>
    <property type="project" value="InterPro"/>
</dbReference>
<keyword evidence="2" id="KW-1133">Transmembrane helix</keyword>
<dbReference type="EMBL" id="DAAUKA010000003">
    <property type="protein sequence ID" value="HAF1580191.1"/>
    <property type="molecule type" value="Genomic_DNA"/>
</dbReference>
<feature type="transmembrane region" description="Helical" evidence="2">
    <location>
        <begin position="31"/>
        <end position="52"/>
    </location>
</feature>
<dbReference type="GO" id="GO:0016020">
    <property type="term" value="C:membrane"/>
    <property type="evidence" value="ECO:0007669"/>
    <property type="project" value="UniProtKB-SubCell"/>
</dbReference>
<reference evidence="3" key="1">
    <citation type="journal article" date="2018" name="Genome Biol.">
        <title>SKESA: strategic k-mer extension for scrupulous assemblies.</title>
        <authorList>
            <person name="Souvorov A."/>
            <person name="Agarwala R."/>
            <person name="Lipman D.J."/>
        </authorList>
    </citation>
    <scope>NUCLEOTIDE SEQUENCE</scope>
    <source>
        <strain evidence="3">MA.08ba 7043</strain>
        <strain evidence="4">MA.CK_93/00001031</strain>
    </source>
</reference>
<organism evidence="3">
    <name type="scientific">Salmonella enterica</name>
    <name type="common">Salmonella choleraesuis</name>
    <dbReference type="NCBI Taxonomy" id="28901"/>
    <lineage>
        <taxon>Bacteria</taxon>
        <taxon>Pseudomonadati</taxon>
        <taxon>Pseudomonadota</taxon>
        <taxon>Gammaproteobacteria</taxon>
        <taxon>Enterobacterales</taxon>
        <taxon>Enterobacteriaceae</taxon>
        <taxon>Salmonella</taxon>
    </lineage>
</organism>
<dbReference type="Pfam" id="PF07963">
    <property type="entry name" value="N_methyl"/>
    <property type="match status" value="1"/>
</dbReference>
<keyword evidence="2" id="KW-0472">Membrane</keyword>
<dbReference type="InterPro" id="IPR012902">
    <property type="entry name" value="N_methyl_site"/>
</dbReference>
<dbReference type="GO" id="GO:0043230">
    <property type="term" value="C:extracellular organelle"/>
    <property type="evidence" value="ECO:0007669"/>
    <property type="project" value="InterPro"/>
</dbReference>
<dbReference type="Gene3D" id="3.30.1690.10">
    <property type="entry name" value="TcpA-like pilin"/>
    <property type="match status" value="1"/>
</dbReference>
<evidence type="ECO:0000313" key="4">
    <source>
        <dbReference type="EMBL" id="HAF6261993.1"/>
    </source>
</evidence>
<dbReference type="AlphaFoldDB" id="A0A742TQJ8"/>
<dbReference type="InterPro" id="IPR045584">
    <property type="entry name" value="Pilin-like"/>
</dbReference>
<dbReference type="Pfam" id="PF05946">
    <property type="entry name" value="TcpA"/>
    <property type="match status" value="1"/>
</dbReference>
<dbReference type="SUPFAM" id="SSF54523">
    <property type="entry name" value="Pili subunits"/>
    <property type="match status" value="1"/>
</dbReference>
<evidence type="ECO:0000256" key="2">
    <source>
        <dbReference type="SAM" id="Phobius"/>
    </source>
</evidence>
<gene>
    <name evidence="3" type="ORF">G9B36_002386</name>
    <name evidence="4" type="ORF">G9F11_004690</name>
</gene>
<protein>
    <submittedName>
        <fullName evidence="3">Type IV pilus major pilin</fullName>
    </submittedName>
</protein>